<evidence type="ECO:0000313" key="3">
    <source>
        <dbReference type="EMBL" id="KAJ7386175.1"/>
    </source>
</evidence>
<reference evidence="3" key="1">
    <citation type="submission" date="2023-01" db="EMBL/GenBank/DDBJ databases">
        <title>Genome assembly of the deep-sea coral Lophelia pertusa.</title>
        <authorList>
            <person name="Herrera S."/>
            <person name="Cordes E."/>
        </authorList>
    </citation>
    <scope>NUCLEOTIDE SEQUENCE</scope>
    <source>
        <strain evidence="3">USNM1676648</strain>
        <tissue evidence="3">Polyp</tissue>
    </source>
</reference>
<feature type="compositionally biased region" description="Basic and acidic residues" evidence="1">
    <location>
        <begin position="75"/>
        <end position="95"/>
    </location>
</feature>
<evidence type="ECO:0000256" key="2">
    <source>
        <dbReference type="SAM" id="Phobius"/>
    </source>
</evidence>
<feature type="region of interest" description="Disordered" evidence="1">
    <location>
        <begin position="75"/>
        <end position="111"/>
    </location>
</feature>
<organism evidence="3 4">
    <name type="scientific">Desmophyllum pertusum</name>
    <dbReference type="NCBI Taxonomy" id="174260"/>
    <lineage>
        <taxon>Eukaryota</taxon>
        <taxon>Metazoa</taxon>
        <taxon>Cnidaria</taxon>
        <taxon>Anthozoa</taxon>
        <taxon>Hexacorallia</taxon>
        <taxon>Scleractinia</taxon>
        <taxon>Caryophylliina</taxon>
        <taxon>Caryophylliidae</taxon>
        <taxon>Desmophyllum</taxon>
    </lineage>
</organism>
<keyword evidence="2" id="KW-1133">Transmembrane helix</keyword>
<keyword evidence="2" id="KW-0812">Transmembrane</keyword>
<protein>
    <submittedName>
        <fullName evidence="3">Uncharacterized protein</fullName>
    </submittedName>
</protein>
<keyword evidence="2" id="KW-0472">Membrane</keyword>
<accession>A0A9X0D442</accession>
<dbReference type="EMBL" id="MU825877">
    <property type="protein sequence ID" value="KAJ7386175.1"/>
    <property type="molecule type" value="Genomic_DNA"/>
</dbReference>
<name>A0A9X0D442_9CNID</name>
<gene>
    <name evidence="3" type="ORF">OS493_010568</name>
</gene>
<dbReference type="Proteomes" id="UP001163046">
    <property type="component" value="Unassembled WGS sequence"/>
</dbReference>
<proteinExistence type="predicted"/>
<dbReference type="AlphaFoldDB" id="A0A9X0D442"/>
<feature type="compositionally biased region" description="Basic residues" evidence="1">
    <location>
        <begin position="1"/>
        <end position="12"/>
    </location>
</feature>
<sequence>MTKAVSRKVGKKGRTEGGKQPIIKSSQKHLQHQKESTSRRWMIVLMIVLCLFIGAVAVFLIPSLQITFKEKLPQGKSFDQNKKVKESKDETPRGDGRKKKPAGAQEIPEEFKNFKPSVQSKLQMKNLQENNQEMKIQALNHGNSKVASVHT</sequence>
<feature type="transmembrane region" description="Helical" evidence="2">
    <location>
        <begin position="41"/>
        <end position="61"/>
    </location>
</feature>
<comment type="caution">
    <text evidence="3">The sequence shown here is derived from an EMBL/GenBank/DDBJ whole genome shotgun (WGS) entry which is preliminary data.</text>
</comment>
<evidence type="ECO:0000256" key="1">
    <source>
        <dbReference type="SAM" id="MobiDB-lite"/>
    </source>
</evidence>
<feature type="region of interest" description="Disordered" evidence="1">
    <location>
        <begin position="1"/>
        <end position="35"/>
    </location>
</feature>
<keyword evidence="4" id="KW-1185">Reference proteome</keyword>
<evidence type="ECO:0000313" key="4">
    <source>
        <dbReference type="Proteomes" id="UP001163046"/>
    </source>
</evidence>